<feature type="compositionally biased region" description="Low complexity" evidence="1">
    <location>
        <begin position="359"/>
        <end position="383"/>
    </location>
</feature>
<feature type="compositionally biased region" description="Pro residues" evidence="1">
    <location>
        <begin position="19"/>
        <end position="32"/>
    </location>
</feature>
<feature type="compositionally biased region" description="Low complexity" evidence="1">
    <location>
        <begin position="260"/>
        <end position="303"/>
    </location>
</feature>
<name>A0AAW1A1V5_9HYME</name>
<feature type="compositionally biased region" description="Basic and acidic residues" evidence="1">
    <location>
        <begin position="1138"/>
        <end position="1167"/>
    </location>
</feature>
<organism evidence="2 3">
    <name type="scientific">Tetragonisca angustula</name>
    <dbReference type="NCBI Taxonomy" id="166442"/>
    <lineage>
        <taxon>Eukaryota</taxon>
        <taxon>Metazoa</taxon>
        <taxon>Ecdysozoa</taxon>
        <taxon>Arthropoda</taxon>
        <taxon>Hexapoda</taxon>
        <taxon>Insecta</taxon>
        <taxon>Pterygota</taxon>
        <taxon>Neoptera</taxon>
        <taxon>Endopterygota</taxon>
        <taxon>Hymenoptera</taxon>
        <taxon>Apocrita</taxon>
        <taxon>Aculeata</taxon>
        <taxon>Apoidea</taxon>
        <taxon>Anthophila</taxon>
        <taxon>Apidae</taxon>
        <taxon>Tetragonisca</taxon>
    </lineage>
</organism>
<feature type="region of interest" description="Disordered" evidence="1">
    <location>
        <begin position="1"/>
        <end position="36"/>
    </location>
</feature>
<feature type="region of interest" description="Disordered" evidence="1">
    <location>
        <begin position="144"/>
        <end position="383"/>
    </location>
</feature>
<feature type="region of interest" description="Disordered" evidence="1">
    <location>
        <begin position="742"/>
        <end position="1002"/>
    </location>
</feature>
<feature type="compositionally biased region" description="Basic and acidic residues" evidence="1">
    <location>
        <begin position="330"/>
        <end position="346"/>
    </location>
</feature>
<accession>A0AAW1A1V5</accession>
<evidence type="ECO:0000313" key="2">
    <source>
        <dbReference type="EMBL" id="KAK9303876.1"/>
    </source>
</evidence>
<feature type="compositionally biased region" description="Basic and acidic residues" evidence="1">
    <location>
        <begin position="969"/>
        <end position="978"/>
    </location>
</feature>
<dbReference type="EMBL" id="JAWNGG020000071">
    <property type="protein sequence ID" value="KAK9303876.1"/>
    <property type="molecule type" value="Genomic_DNA"/>
</dbReference>
<feature type="compositionally biased region" description="Basic and acidic residues" evidence="1">
    <location>
        <begin position="224"/>
        <end position="234"/>
    </location>
</feature>
<feature type="compositionally biased region" description="Basic and acidic residues" evidence="1">
    <location>
        <begin position="1221"/>
        <end position="1250"/>
    </location>
</feature>
<feature type="compositionally biased region" description="Polar residues" evidence="1">
    <location>
        <begin position="831"/>
        <end position="843"/>
    </location>
</feature>
<feature type="compositionally biased region" description="Basic and acidic residues" evidence="1">
    <location>
        <begin position="1205"/>
        <end position="1214"/>
    </location>
</feature>
<feature type="compositionally biased region" description="Polar residues" evidence="1">
    <location>
        <begin position="190"/>
        <end position="210"/>
    </location>
</feature>
<sequence length="1494" mass="166741">MSTSTFVGNSDGLVTGLCPAPPPPPPPPPVPGQVPAMRINTVETPTTKRPQIPSNDVYEPPAAIQNAMLTKDKKPFTYTPGMGGKLDLSQIRSPRMARRVAKNANDEGIEGPPKSALEPKPTPPPNTGASLFVQPQVAIPVFPTNVPVQPTVNRTPANKTPPMSPANRTQPTTPEKQQESPKLVGAKVTPTITIQPNTPESVPSTPTQVTLAKAPTPWLQNKNKPQEELPEWAKRSSNVARQQSSSSSSPDSPTSPPIYTPSIQQQTQQQQPPQAQQRPQQIQQPQLYQYQQQQQPQQFNQQQKRPFSSPSVTQQVNAPAQPQERVIPIRIEDRPSVFDVKPEPGHHQFKQPSPHHQQRWGQQPQNQNQNQAQNQIQNQVPQQSSGGAYIIPIMIEGSDKKPATGAATSNSPYSQPIIRNNLPNVENPNVKVMTQRIIPVQVQQSDSGPVQSRSFRVLQKITDTDSSNDADTEQMRKLQLSEDDRILMNKFKEQIDNESSLHHEEDPRYRGGAIPSRAFRFLQTMTESGDAPAPVNTTQRPPSAINKKQNRNSKTFEETQANLPPSEQQVPEPKKYMGSAIPSRSFRILQAMTAPESVATQENRQADYHCQTENNVPGNQQGVFLSPCPPPFWSPDNGWWGYYPLPYPGAANDSYPYHPDNTAYLYFPIYNHQPNHPPYPQYDPTTNDKMNAYANVYPPYVVPAPPQSNNNNCSHNCQQAGRTGENPVLAKIHPTTNVTDIPENIQEHNLGGNRGHESRIIGENDDTKDQPQWEKGNSVSRTASNSSKDSDCTTAMNITDEEEIPDEIVISEINEDDQCPERPETKPCPNGSLNVNVPNYTYIDTSDSSDSTDSESQSDNESIVESFKSDSGDSSTSSSDSDDSDSYLAYSTRLNAHGRSGNDDERNSSGNGSSKESCNEEENSESSDKNNSDSDNVDEQEQELEKTEIGTFPHQLSVIYEDVEQPEPESPRPQERRGVKGWNGTPFEATDDPPDDSDAPTVSVSLPLRFKFSVSENNEDVTMVIVGDSTIKPERGYNWEESRRSKTQESLKSHSERTAEVSANFVVKKQSVNAKRKPKDLCNERTKDETVECKAKENGDPVVPHVNFTLRKIPTRFGKINCGETVETEFTIRRKTSVKREDDRTNKVHEERANVKINDDSASRESKGSNSVYVAKETGSETRDFNRNVLKPEVIVSECNWTDESSQRNERPLDKFQNADTKVERVDDTRENSDDSKRSKNEEDAEEKTGKRSKHLLSVQNSREETDDEDSGVTSDMSRMISEADTDSECTSSKNMRKYQRTQTHSRLFRLLNDDSIVPESAEKSNESSSTTKEYLSLPLNSNNFNYDENYCSNYSSGVTSPECSPISEQSWKKLHDADSAAIPDQNGDVFRQGHPLTRSQDRVSCKEDPYYQAWKTSRSPAQSLDHDVVPSLAFKVLESRRPLWSYKVNVLCPRIKSTKSVPQTLRTNKLADSTVSSSSNPLSLQVNLKSDHC</sequence>
<keyword evidence="3" id="KW-1185">Reference proteome</keyword>
<evidence type="ECO:0000313" key="3">
    <source>
        <dbReference type="Proteomes" id="UP001432146"/>
    </source>
</evidence>
<proteinExistence type="predicted"/>
<feature type="region of interest" description="Disordered" evidence="1">
    <location>
        <begin position="400"/>
        <end position="422"/>
    </location>
</feature>
<feature type="compositionally biased region" description="Basic and acidic residues" evidence="1">
    <location>
        <begin position="754"/>
        <end position="772"/>
    </location>
</feature>
<feature type="compositionally biased region" description="Polar residues" evidence="1">
    <location>
        <begin position="304"/>
        <end position="320"/>
    </location>
</feature>
<feature type="compositionally biased region" description="Polar residues" evidence="1">
    <location>
        <begin position="558"/>
        <end position="569"/>
    </location>
</feature>
<feature type="region of interest" description="Disordered" evidence="1">
    <location>
        <begin position="1137"/>
        <end position="1175"/>
    </location>
</feature>
<feature type="region of interest" description="Disordered" evidence="1">
    <location>
        <begin position="1202"/>
        <end position="1306"/>
    </location>
</feature>
<evidence type="ECO:0000256" key="1">
    <source>
        <dbReference type="SAM" id="MobiDB-lite"/>
    </source>
</evidence>
<dbReference type="Proteomes" id="UP001432146">
    <property type="component" value="Unassembled WGS sequence"/>
</dbReference>
<feature type="compositionally biased region" description="Polar residues" evidence="1">
    <location>
        <begin position="166"/>
        <end position="175"/>
    </location>
</feature>
<feature type="compositionally biased region" description="Polar residues" evidence="1">
    <location>
        <begin position="775"/>
        <end position="797"/>
    </location>
</feature>
<feature type="region of interest" description="Disordered" evidence="1">
    <location>
        <begin position="528"/>
        <end position="573"/>
    </location>
</feature>
<feature type="region of interest" description="Disordered" evidence="1">
    <location>
        <begin position="75"/>
        <end position="130"/>
    </location>
</feature>
<feature type="compositionally biased region" description="Polar residues" evidence="1">
    <location>
        <begin position="406"/>
        <end position="422"/>
    </location>
</feature>
<protein>
    <submittedName>
        <fullName evidence="2">Uncharacterized protein</fullName>
    </submittedName>
</protein>
<reference evidence="2 3" key="1">
    <citation type="submission" date="2024-05" db="EMBL/GenBank/DDBJ databases">
        <title>The nuclear and mitochondrial genome assemblies of Tetragonisca angustula (Apidae: Meliponini), a tiny yet remarkable pollinator in the Neotropics.</title>
        <authorList>
            <person name="Ferrari R."/>
            <person name="Ricardo P.C."/>
            <person name="Dias F.C."/>
            <person name="Araujo N.S."/>
            <person name="Soares D.O."/>
            <person name="Zhou Q.-S."/>
            <person name="Zhu C.-D."/>
            <person name="Coutinho L."/>
            <person name="Airas M.C."/>
            <person name="Batista T.M."/>
        </authorList>
    </citation>
    <scope>NUCLEOTIDE SEQUENCE [LARGE SCALE GENOMIC DNA]</scope>
    <source>
        <strain evidence="2">ASF017062</strain>
        <tissue evidence="2">Abdomen</tissue>
    </source>
</reference>
<comment type="caution">
    <text evidence="2">The sequence shown here is derived from an EMBL/GenBank/DDBJ whole genome shotgun (WGS) entry which is preliminary data.</text>
</comment>
<feature type="compositionally biased region" description="Acidic residues" evidence="1">
    <location>
        <begin position="989"/>
        <end position="998"/>
    </location>
</feature>
<feature type="compositionally biased region" description="Polar residues" evidence="1">
    <location>
        <begin position="146"/>
        <end position="158"/>
    </location>
</feature>
<gene>
    <name evidence="2" type="ORF">QLX08_004601</name>
</gene>